<evidence type="ECO:0000313" key="1">
    <source>
        <dbReference type="EMBL" id="QJB23000.1"/>
    </source>
</evidence>
<protein>
    <recommendedName>
        <fullName evidence="3">Virion structural protein</fullName>
    </recommendedName>
</protein>
<dbReference type="Proteomes" id="UP000502535">
    <property type="component" value="Segment"/>
</dbReference>
<evidence type="ECO:0000313" key="2">
    <source>
        <dbReference type="Proteomes" id="UP000502535"/>
    </source>
</evidence>
<reference evidence="2" key="1">
    <citation type="submission" date="2020-03" db="EMBL/GenBank/DDBJ databases">
        <authorList>
            <person name="Olsen N.S."/>
            <person name="Forero-Junco L."/>
            <person name="Kot W."/>
            <person name="Hansen L.H."/>
        </authorList>
    </citation>
    <scope>NUCLEOTIDE SEQUENCE [LARGE SCALE GENOMIC DNA]</scope>
</reference>
<organism evidence="1 2">
    <name type="scientific">Pseudomonas phage fnug</name>
    <dbReference type="NCBI Taxonomy" id="2719836"/>
    <lineage>
        <taxon>Viruses</taxon>
        <taxon>Duplodnaviria</taxon>
        <taxon>Heunggongvirae</taxon>
        <taxon>Uroviricota</taxon>
        <taxon>Caudoviricetes</taxon>
        <taxon>Chimalliviridae</taxon>
        <taxon>Phikzvirus</taxon>
        <taxon>Phikzvirus phiKZ</taxon>
    </lineage>
</organism>
<name>A0A6H2A9N2_9CAUD</name>
<evidence type="ECO:0008006" key="3">
    <source>
        <dbReference type="Google" id="ProtNLM"/>
    </source>
</evidence>
<gene>
    <name evidence="1" type="ORF">fnug_357</name>
</gene>
<accession>A0A6H2A9N2</accession>
<proteinExistence type="predicted"/>
<dbReference type="EMBL" id="MT133560">
    <property type="protein sequence ID" value="QJB23000.1"/>
    <property type="molecule type" value="Genomic_DNA"/>
</dbReference>
<sequence length="646" mass="72094">MNKMLNFLNRTLYSGTEKVSSKATPSLEHFKTNVEQVDKKILQPFSTKFKTILKECYSNEEWVEEQSFIEEPIDLGSAARGLTERGIMRGDWGRLAHSTIKEAEGMMRTYSGRLNEDMEASEINEVIQDMPYNFTAGSANTSRLEEDDSIFVEADTTVVEPLSKQTLPKVAELTNQLVEVYNRITEEFTETGIAKVEQVEQPAVLVALGEIISSFNKLIDLSCGALPVEETVIVEEDPLPAIVTGPTTEPIDGEILPVDAINNSAALEEFIEEVLSTNPEFIKYQSMNDSNIDSYLTGDDWIILKFKDGSYYLYNAQSAGETNIEIMKDMAETGSGLNGFINRVIRGGYVEKSIINTPGFIQVSNEGLIDSIKKVLGISNRGDQKRIWRSSSSARGFLEQLESTFGNPQWLNKQVFVTGDINSNGIANVLSINGKVSIEDAIRAVEPFFKLEEKSNREMESYRQKTKPALDLLIKNAHNLDANVYKEAKAIVDKARAGFKTSVKWPAGTITGKGTYNSPRTVVAKYPSTDSKLKALTEEEAAKAMNLIISALERQITLSFKFPDLPDPLEGLIYDMLDNPSPIAGIDYYDWNDLLFACFGPGIDDDVMEVNKMRQYHSFIDIMEAAAKWVDRSIKGRLAMGNENYQ</sequence>